<evidence type="ECO:0008006" key="3">
    <source>
        <dbReference type="Google" id="ProtNLM"/>
    </source>
</evidence>
<evidence type="ECO:0000313" key="2">
    <source>
        <dbReference type="Proteomes" id="UP000198990"/>
    </source>
</evidence>
<protein>
    <recommendedName>
        <fullName evidence="3">Heavy-metal-associated domain-containing protein</fullName>
    </recommendedName>
</protein>
<proteinExistence type="predicted"/>
<reference evidence="2" key="1">
    <citation type="submission" date="2016-10" db="EMBL/GenBank/DDBJ databases">
        <authorList>
            <person name="Varghese N."/>
            <person name="Submissions S."/>
        </authorList>
    </citation>
    <scope>NUCLEOTIDE SEQUENCE [LARGE SCALE GENOMIC DNA]</scope>
    <source>
        <strain evidence="2">DSM 16471</strain>
    </source>
</reference>
<dbReference type="Proteomes" id="UP000198990">
    <property type="component" value="Unassembled WGS sequence"/>
</dbReference>
<dbReference type="RefSeq" id="WP_091624192.1">
    <property type="nucleotide sequence ID" value="NZ_FNZN01000004.1"/>
</dbReference>
<organism evidence="1 2">
    <name type="scientific">Maribacter orientalis</name>
    <dbReference type="NCBI Taxonomy" id="228957"/>
    <lineage>
        <taxon>Bacteria</taxon>
        <taxon>Pseudomonadati</taxon>
        <taxon>Bacteroidota</taxon>
        <taxon>Flavobacteriia</taxon>
        <taxon>Flavobacteriales</taxon>
        <taxon>Flavobacteriaceae</taxon>
        <taxon>Maribacter</taxon>
    </lineage>
</organism>
<name>A0A1H7RR85_9FLAO</name>
<dbReference type="AlphaFoldDB" id="A0A1H7RR85"/>
<gene>
    <name evidence="1" type="ORF">SAMN04488008_104372</name>
</gene>
<accession>A0A1H7RR85</accession>
<dbReference type="OrthoDB" id="1179773at2"/>
<keyword evidence="2" id="KW-1185">Reference proteome</keyword>
<sequence length="77" mass="8902">MKAVAQIKNLNGYEEKNIVLRNLSRIMDIKIIDIDIEKGLLFFLYASPLTFQKVRQELLRIGHPMQSYKCTISSSSK</sequence>
<dbReference type="EMBL" id="FNZN01000004">
    <property type="protein sequence ID" value="SEL62713.1"/>
    <property type="molecule type" value="Genomic_DNA"/>
</dbReference>
<evidence type="ECO:0000313" key="1">
    <source>
        <dbReference type="EMBL" id="SEL62713.1"/>
    </source>
</evidence>